<dbReference type="InterPro" id="IPR015947">
    <property type="entry name" value="PUA-like_sf"/>
</dbReference>
<feature type="domain" description="EVE" evidence="1">
    <location>
        <begin position="2"/>
        <end position="131"/>
    </location>
</feature>
<dbReference type="PANTHER" id="PTHR14087:SF7">
    <property type="entry name" value="THYMOCYTE NUCLEAR PROTEIN 1"/>
    <property type="match status" value="1"/>
</dbReference>
<organism evidence="2 3">
    <name type="scientific">Catalinimonas alkaloidigena</name>
    <dbReference type="NCBI Taxonomy" id="1075417"/>
    <lineage>
        <taxon>Bacteria</taxon>
        <taxon>Pseudomonadati</taxon>
        <taxon>Bacteroidota</taxon>
        <taxon>Cytophagia</taxon>
        <taxon>Cytophagales</taxon>
        <taxon>Catalimonadaceae</taxon>
        <taxon>Catalinimonas</taxon>
    </lineage>
</organism>
<accession>A0A1G9SUY4</accession>
<dbReference type="PANTHER" id="PTHR14087">
    <property type="entry name" value="THYMOCYTE NUCLEAR PROTEIN 1"/>
    <property type="match status" value="1"/>
</dbReference>
<dbReference type="Gene3D" id="3.10.590.10">
    <property type="entry name" value="ph1033 like domains"/>
    <property type="match status" value="1"/>
</dbReference>
<dbReference type="CDD" id="cd21133">
    <property type="entry name" value="EVE"/>
    <property type="match status" value="1"/>
</dbReference>
<dbReference type="InterPro" id="IPR002740">
    <property type="entry name" value="EVE_domain"/>
</dbReference>
<dbReference type="SUPFAM" id="SSF88697">
    <property type="entry name" value="PUA domain-like"/>
    <property type="match status" value="1"/>
</dbReference>
<name>A0A1G9SUY4_9BACT</name>
<reference evidence="2 3" key="1">
    <citation type="submission" date="2016-10" db="EMBL/GenBank/DDBJ databases">
        <authorList>
            <person name="de Groot N.N."/>
        </authorList>
    </citation>
    <scope>NUCLEOTIDE SEQUENCE [LARGE SCALE GENOMIC DNA]</scope>
    <source>
        <strain evidence="2 3">DSM 25186</strain>
    </source>
</reference>
<dbReference type="EMBL" id="FNFO01000013">
    <property type="protein sequence ID" value="SDM39154.1"/>
    <property type="molecule type" value="Genomic_DNA"/>
</dbReference>
<sequence>MNYWLVKSEPEAFSWDQFVQDGKAMWDGVRNYQARNHLKAMRTGDLVMFYHSVSEKAVRGVGQITREFYPDPTVNDERWVAVDLKPVYRLKNPVSLATIKQDERLSGTALIRQSRLSVMPLTPDEFNRMLELGEAVEL</sequence>
<proteinExistence type="predicted"/>
<gene>
    <name evidence="2" type="ORF">SAMN05421823_1132</name>
</gene>
<dbReference type="RefSeq" id="WP_089687366.1">
    <property type="nucleotide sequence ID" value="NZ_FNFO01000013.1"/>
</dbReference>
<protein>
    <submittedName>
        <fullName evidence="2">Predicted RNA-binding protein, contains PUA-like domain</fullName>
    </submittedName>
</protein>
<evidence type="ECO:0000313" key="3">
    <source>
        <dbReference type="Proteomes" id="UP000198510"/>
    </source>
</evidence>
<evidence type="ECO:0000313" key="2">
    <source>
        <dbReference type="EMBL" id="SDM39154.1"/>
    </source>
</evidence>
<dbReference type="OrthoDB" id="9791347at2"/>
<dbReference type="AlphaFoldDB" id="A0A1G9SUY4"/>
<dbReference type="Proteomes" id="UP000198510">
    <property type="component" value="Unassembled WGS sequence"/>
</dbReference>
<dbReference type="InterPro" id="IPR047197">
    <property type="entry name" value="THYN1-like_EVE"/>
</dbReference>
<dbReference type="Pfam" id="PF01878">
    <property type="entry name" value="EVE"/>
    <property type="match status" value="1"/>
</dbReference>
<keyword evidence="3" id="KW-1185">Reference proteome</keyword>
<evidence type="ECO:0000259" key="1">
    <source>
        <dbReference type="Pfam" id="PF01878"/>
    </source>
</evidence>
<dbReference type="InterPro" id="IPR052181">
    <property type="entry name" value="5hmC_binding"/>
</dbReference>